<evidence type="ECO:0000256" key="20">
    <source>
        <dbReference type="PIRSR" id="PIRSR026389-2"/>
    </source>
</evidence>
<gene>
    <name evidence="29" type="ORF">SAY87_028261</name>
</gene>
<dbReference type="InterPro" id="IPR003661">
    <property type="entry name" value="HisK_dim/P_dom"/>
</dbReference>
<evidence type="ECO:0000256" key="6">
    <source>
        <dbReference type="ARBA" id="ARBA00022723"/>
    </source>
</evidence>
<dbReference type="InterPro" id="IPR058544">
    <property type="entry name" value="ETR1_N"/>
</dbReference>
<dbReference type="CDD" id="cd00082">
    <property type="entry name" value="HisKA"/>
    <property type="match status" value="1"/>
</dbReference>
<evidence type="ECO:0000256" key="18">
    <source>
        <dbReference type="ARBA" id="ARBA00056860"/>
    </source>
</evidence>
<comment type="caution">
    <text evidence="29">The sequence shown here is derived from an EMBL/GenBank/DDBJ whole genome shotgun (WGS) entry which is preliminary data.</text>
</comment>
<dbReference type="SMART" id="SM00448">
    <property type="entry name" value="REC"/>
    <property type="match status" value="1"/>
</dbReference>
<dbReference type="Proteomes" id="UP001345219">
    <property type="component" value="Chromosome 22"/>
</dbReference>
<feature type="domain" description="Response regulatory" evidence="28">
    <location>
        <begin position="652"/>
        <end position="776"/>
    </location>
</feature>
<dbReference type="InterPro" id="IPR005467">
    <property type="entry name" value="His_kinase_dom"/>
</dbReference>
<feature type="binding site" evidence="20">
    <location>
        <position position="99"/>
    </location>
    <ligand>
        <name>Cu cation</name>
        <dbReference type="ChEBI" id="CHEBI:23378"/>
    </ligand>
</feature>
<dbReference type="SUPFAM" id="SSF47384">
    <property type="entry name" value="Homodimeric domain of signal transducing histidine kinase"/>
    <property type="match status" value="1"/>
</dbReference>
<keyword evidence="4 19" id="KW-0808">Transferase</keyword>
<evidence type="ECO:0000313" key="30">
    <source>
        <dbReference type="Proteomes" id="UP001345219"/>
    </source>
</evidence>
<feature type="disulfide bond" description="Interchain" evidence="21">
    <location>
        <position position="36"/>
    </location>
</feature>
<dbReference type="SMART" id="SM00065">
    <property type="entry name" value="GAF"/>
    <property type="match status" value="1"/>
</dbReference>
<evidence type="ECO:0000256" key="26">
    <source>
        <dbReference type="SAM" id="SignalP"/>
    </source>
</evidence>
<feature type="cross-link" description="Glycyl lysine isopeptide (Lys-Gly) (interchain with G-Cter in ubiquitin)" evidence="22">
    <location>
        <position position="761"/>
    </location>
</feature>
<comment type="function">
    <text evidence="18">Ethylene receptor related to bacterial two-component regulators. Acts as a redundant negative regulator of ethylene signaling.</text>
</comment>
<dbReference type="AlphaFoldDB" id="A0AAN7L2A3"/>
<dbReference type="Gene3D" id="3.40.50.2300">
    <property type="match status" value="1"/>
</dbReference>
<dbReference type="Pfam" id="PF01590">
    <property type="entry name" value="GAF"/>
    <property type="match status" value="1"/>
</dbReference>
<feature type="coiled-coil region" evidence="24">
    <location>
        <begin position="346"/>
        <end position="376"/>
    </location>
</feature>
<evidence type="ECO:0000256" key="11">
    <source>
        <dbReference type="ARBA" id="ARBA00022840"/>
    </source>
</evidence>
<evidence type="ECO:0000256" key="15">
    <source>
        <dbReference type="ARBA" id="ARBA00023136"/>
    </source>
</evidence>
<accession>A0AAN7L2A3</accession>
<feature type="signal peptide" evidence="26">
    <location>
        <begin position="1"/>
        <end position="26"/>
    </location>
</feature>
<evidence type="ECO:0000259" key="28">
    <source>
        <dbReference type="PROSITE" id="PS50110"/>
    </source>
</evidence>
<keyword evidence="24" id="KW-0175">Coiled coil</keyword>
<evidence type="ECO:0000256" key="23">
    <source>
        <dbReference type="PROSITE-ProRule" id="PRU00169"/>
    </source>
</evidence>
<feature type="transmembrane region" description="Helical" evidence="25">
    <location>
        <begin position="83"/>
        <end position="107"/>
    </location>
</feature>
<comment type="function">
    <text evidence="19">May act early in the ethylene signal transduction pathway, possibly as an ethylene receptor, or as a regulator of the pathway.</text>
</comment>
<evidence type="ECO:0000256" key="13">
    <source>
        <dbReference type="ARBA" id="ARBA00023008"/>
    </source>
</evidence>
<organism evidence="29 30">
    <name type="scientific">Trapa incisa</name>
    <dbReference type="NCBI Taxonomy" id="236973"/>
    <lineage>
        <taxon>Eukaryota</taxon>
        <taxon>Viridiplantae</taxon>
        <taxon>Streptophyta</taxon>
        <taxon>Embryophyta</taxon>
        <taxon>Tracheophyta</taxon>
        <taxon>Spermatophyta</taxon>
        <taxon>Magnoliopsida</taxon>
        <taxon>eudicotyledons</taxon>
        <taxon>Gunneridae</taxon>
        <taxon>Pentapetalae</taxon>
        <taxon>rosids</taxon>
        <taxon>malvids</taxon>
        <taxon>Myrtales</taxon>
        <taxon>Lythraceae</taxon>
        <taxon>Trapa</taxon>
    </lineage>
</organism>
<protein>
    <recommendedName>
        <fullName evidence="19">Ethylene receptor</fullName>
    </recommendedName>
</protein>
<evidence type="ECO:0000256" key="2">
    <source>
        <dbReference type="ARBA" id="ARBA00009842"/>
    </source>
</evidence>
<keyword evidence="7 19" id="KW-0547">Nucleotide-binding</keyword>
<keyword evidence="13 19" id="KW-0186">Copper</keyword>
<keyword evidence="10 19" id="KW-0256">Endoplasmic reticulum</keyword>
<dbReference type="Pfam" id="PF25487">
    <property type="entry name" value="ETR1_N"/>
    <property type="match status" value="1"/>
</dbReference>
<keyword evidence="30" id="KW-1185">Reference proteome</keyword>
<evidence type="ECO:0000256" key="4">
    <source>
        <dbReference type="ARBA" id="ARBA00022679"/>
    </source>
</evidence>
<evidence type="ECO:0000256" key="22">
    <source>
        <dbReference type="PIRSR" id="PIRSR026389-4"/>
    </source>
</evidence>
<sequence>MLILRALALALGLSVALLLGSSFSEAANDGSPGCNCADEGSLWSIESILECQRVSDFLIAVAYFSIPIELLYFVSCSNVPFKWVLLQFIAFIVLCGMTHLLNGWAYVDQSFNLMVSLTVFKILTALVSCATAITLLTLIPLLLKVKVREFMLKKKAWDLGREVGIILKQKEAGLHVRMLTREIRKSLDRHNILFTTLVELSKTLGLQNCAIWMPNDRRTEMNLTHELQGRSSAGTHGSRIPITDPDVAMIKGSDGVKLLSPESALALGSNGGEGLQEEGAVAAIRMPMLRVSNFKGGTPELIKACYAILVLVLPSGQPRSWTKQELEIIKVVADQVAVALSHAAILEESQLMREKLEAQNQALQQAKRDAMMASQARNSFQKVMNDGLRRPMHTILGLVSLLREDRNLSHQQKTIVDSVARTGGVLSMLINDAMDIREKDHNGRFQLDLKPFDLHALIREAASLSKCLCICKGLGFSMEVDRSLPNIVLGDERRVFQVILHMVGNLLSSANGDGLVTLRIFLESRTHGSGEADDHHLRWATRISNSSDGNAYIRFEVGITGGVSHLVGLASRVQLGGGRYNNDGFEGRLSFSICKRLVQLMRGNIWVVPNPQGLAQSMTLLLQFQHRLSSTFKPSNTWEYIADMYSDLRGIKILLAETDDLNRVVTRKLLEKLGCRVSTVGRSDLKCLSAIAAAGGSGSGTQFDIILLDVNMPEMESFKVAARMKRSGSRNCPLIVALTTSGEEDLWERCSKAGMDGVIRKPVSLEGMSCELQRVLHENTDIVALL</sequence>
<feature type="binding site" evidence="20">
    <location>
        <position position="95"/>
    </location>
    <ligand>
        <name>Cu cation</name>
        <dbReference type="ChEBI" id="CHEBI:23378"/>
    </ligand>
</feature>
<evidence type="ECO:0000256" key="12">
    <source>
        <dbReference type="ARBA" id="ARBA00022989"/>
    </source>
</evidence>
<evidence type="ECO:0000256" key="7">
    <source>
        <dbReference type="ARBA" id="ARBA00022741"/>
    </source>
</evidence>
<dbReference type="InterPro" id="IPR001789">
    <property type="entry name" value="Sig_transdc_resp-reg_receiver"/>
</dbReference>
<evidence type="ECO:0000256" key="5">
    <source>
        <dbReference type="ARBA" id="ARBA00022692"/>
    </source>
</evidence>
<feature type="domain" description="Histidine kinase" evidence="27">
    <location>
        <begin position="383"/>
        <end position="626"/>
    </location>
</feature>
<dbReference type="GO" id="GO:0000155">
    <property type="term" value="F:phosphorelay sensor kinase activity"/>
    <property type="evidence" value="ECO:0007669"/>
    <property type="project" value="InterPro"/>
</dbReference>
<dbReference type="PROSITE" id="PS50110">
    <property type="entry name" value="RESPONSE_REGULATORY"/>
    <property type="match status" value="1"/>
</dbReference>
<evidence type="ECO:0000256" key="3">
    <source>
        <dbReference type="ARBA" id="ARBA00022553"/>
    </source>
</evidence>
<evidence type="ECO:0000256" key="14">
    <source>
        <dbReference type="ARBA" id="ARBA00023012"/>
    </source>
</evidence>
<name>A0AAN7L2A3_9MYRT</name>
<keyword evidence="14 19" id="KW-0902">Two-component regulatory system</keyword>
<comment type="cofactor">
    <cofactor evidence="20">
        <name>Cu cation</name>
        <dbReference type="ChEBI" id="CHEBI:23378"/>
    </cofactor>
    <text evidence="20">Binds 1 copper ion per dimer.</text>
</comment>
<dbReference type="Gene3D" id="1.10.287.130">
    <property type="match status" value="1"/>
</dbReference>
<dbReference type="GO" id="GO:0004674">
    <property type="term" value="F:protein serine/threonine kinase activity"/>
    <property type="evidence" value="ECO:0007669"/>
    <property type="project" value="UniProtKB-ARBA"/>
</dbReference>
<dbReference type="Gene3D" id="3.30.450.40">
    <property type="match status" value="1"/>
</dbReference>
<dbReference type="InterPro" id="IPR036890">
    <property type="entry name" value="HATPase_C_sf"/>
</dbReference>
<feature type="chain" id="PRO_5042990951" description="Ethylene receptor" evidence="26">
    <location>
        <begin position="27"/>
        <end position="786"/>
    </location>
</feature>
<keyword evidence="26" id="KW-0732">Signal</keyword>
<dbReference type="SMART" id="SM00388">
    <property type="entry name" value="HisKA"/>
    <property type="match status" value="1"/>
</dbReference>
<dbReference type="GO" id="GO:0046872">
    <property type="term" value="F:metal ion binding"/>
    <property type="evidence" value="ECO:0007669"/>
    <property type="project" value="UniProtKB-UniRule"/>
</dbReference>
<dbReference type="InterPro" id="IPR011006">
    <property type="entry name" value="CheY-like_superfamily"/>
</dbReference>
<proteinExistence type="inferred from homology"/>
<dbReference type="Pfam" id="PF00512">
    <property type="entry name" value="HisKA"/>
    <property type="match status" value="1"/>
</dbReference>
<dbReference type="PROSITE" id="PS50109">
    <property type="entry name" value="HIS_KIN"/>
    <property type="match status" value="1"/>
</dbReference>
<evidence type="ECO:0000256" key="17">
    <source>
        <dbReference type="ARBA" id="ARBA00023170"/>
    </source>
</evidence>
<keyword evidence="16 21" id="KW-1015">Disulfide bond</keyword>
<dbReference type="InterPro" id="IPR029016">
    <property type="entry name" value="GAF-like_dom_sf"/>
</dbReference>
<dbReference type="GO" id="GO:0051740">
    <property type="term" value="F:ethylene binding"/>
    <property type="evidence" value="ECO:0007669"/>
    <property type="project" value="UniProtKB-UniRule"/>
</dbReference>
<keyword evidence="9 19" id="KW-0418">Kinase</keyword>
<dbReference type="EMBL" id="JAXIOK010000004">
    <property type="protein sequence ID" value="KAK4773242.1"/>
    <property type="molecule type" value="Genomic_DNA"/>
</dbReference>
<keyword evidence="3 23" id="KW-0597">Phosphoprotein</keyword>
<evidence type="ECO:0000256" key="25">
    <source>
        <dbReference type="SAM" id="Phobius"/>
    </source>
</evidence>
<feature type="disulfide bond" description="Interchain" evidence="21">
    <location>
        <position position="34"/>
    </location>
</feature>
<dbReference type="InterPro" id="IPR036097">
    <property type="entry name" value="HisK_dim/P_sf"/>
</dbReference>
<evidence type="ECO:0000256" key="8">
    <source>
        <dbReference type="ARBA" id="ARBA00022745"/>
    </source>
</evidence>
<dbReference type="CDD" id="cd16938">
    <property type="entry name" value="HATPase_ETR2_ERS2-EIN4-like"/>
    <property type="match status" value="1"/>
</dbReference>
<dbReference type="SUPFAM" id="SSF52172">
    <property type="entry name" value="CheY-like"/>
    <property type="match status" value="1"/>
</dbReference>
<evidence type="ECO:0000259" key="27">
    <source>
        <dbReference type="PROSITE" id="PS50109"/>
    </source>
</evidence>
<dbReference type="Pfam" id="PF00072">
    <property type="entry name" value="Response_reg"/>
    <property type="match status" value="1"/>
</dbReference>
<feature type="transmembrane region" description="Helical" evidence="25">
    <location>
        <begin position="57"/>
        <end position="76"/>
    </location>
</feature>
<dbReference type="GO" id="GO:0010105">
    <property type="term" value="P:negative regulation of ethylene-activated signaling pathway"/>
    <property type="evidence" value="ECO:0007669"/>
    <property type="project" value="UniProtKB-ARBA"/>
</dbReference>
<dbReference type="GO" id="GO:0038199">
    <property type="term" value="F:ethylene receptor activity"/>
    <property type="evidence" value="ECO:0007669"/>
    <property type="project" value="UniProtKB-UniRule"/>
</dbReference>
<dbReference type="GO" id="GO:0005524">
    <property type="term" value="F:ATP binding"/>
    <property type="evidence" value="ECO:0007669"/>
    <property type="project" value="UniProtKB-UniRule"/>
</dbReference>
<feature type="modified residue" description="4-aspartylphosphate" evidence="23">
    <location>
        <position position="709"/>
    </location>
</feature>
<evidence type="ECO:0000256" key="24">
    <source>
        <dbReference type="SAM" id="Coils"/>
    </source>
</evidence>
<keyword evidence="15 19" id="KW-0472">Membrane</keyword>
<dbReference type="GO" id="GO:0005789">
    <property type="term" value="C:endoplasmic reticulum membrane"/>
    <property type="evidence" value="ECO:0007669"/>
    <property type="project" value="UniProtKB-SubCell"/>
</dbReference>
<feature type="transmembrane region" description="Helical" evidence="25">
    <location>
        <begin position="119"/>
        <end position="143"/>
    </location>
</feature>
<comment type="similarity">
    <text evidence="2 19">Belongs to the ethylene receptor family.</text>
</comment>
<keyword evidence="5 25" id="KW-0812">Transmembrane</keyword>
<evidence type="ECO:0000256" key="21">
    <source>
        <dbReference type="PIRSR" id="PIRSR026389-3"/>
    </source>
</evidence>
<keyword evidence="17 19" id="KW-0675">Receptor</keyword>
<dbReference type="InterPro" id="IPR003018">
    <property type="entry name" value="GAF"/>
</dbReference>
<evidence type="ECO:0000256" key="10">
    <source>
        <dbReference type="ARBA" id="ARBA00022824"/>
    </source>
</evidence>
<dbReference type="PANTHER" id="PTHR24423:SF633">
    <property type="entry name" value="ETHYLENE RECEPTOR 2"/>
    <property type="match status" value="1"/>
</dbReference>
<dbReference type="PIRSF" id="PIRSF026389">
    <property type="entry name" value="Ethyln_sen_HK"/>
    <property type="match status" value="1"/>
</dbReference>
<dbReference type="PANTHER" id="PTHR24423">
    <property type="entry name" value="TWO-COMPONENT SENSOR HISTIDINE KINASE"/>
    <property type="match status" value="1"/>
</dbReference>
<dbReference type="SUPFAM" id="SSF55781">
    <property type="entry name" value="GAF domain-like"/>
    <property type="match status" value="1"/>
</dbReference>
<evidence type="ECO:0000256" key="16">
    <source>
        <dbReference type="ARBA" id="ARBA00023157"/>
    </source>
</evidence>
<keyword evidence="8 19" id="KW-0936">Ethylene signaling pathway</keyword>
<evidence type="ECO:0000313" key="29">
    <source>
        <dbReference type="EMBL" id="KAK4773242.1"/>
    </source>
</evidence>
<keyword evidence="12 25" id="KW-1133">Transmembrane helix</keyword>
<evidence type="ECO:0000256" key="9">
    <source>
        <dbReference type="ARBA" id="ARBA00022777"/>
    </source>
</evidence>
<reference evidence="29 30" key="1">
    <citation type="journal article" date="2023" name="Hortic Res">
        <title>Pangenome of water caltrop reveals structural variations and asymmetric subgenome divergence after allopolyploidization.</title>
        <authorList>
            <person name="Zhang X."/>
            <person name="Chen Y."/>
            <person name="Wang L."/>
            <person name="Yuan Y."/>
            <person name="Fang M."/>
            <person name="Shi L."/>
            <person name="Lu R."/>
            <person name="Comes H.P."/>
            <person name="Ma Y."/>
            <person name="Chen Y."/>
            <person name="Huang G."/>
            <person name="Zhou Y."/>
            <person name="Zheng Z."/>
            <person name="Qiu Y."/>
        </authorList>
    </citation>
    <scope>NUCLEOTIDE SEQUENCE [LARGE SCALE GENOMIC DNA]</scope>
    <source>
        <tissue evidence="29">Roots</tissue>
    </source>
</reference>
<dbReference type="InterPro" id="IPR014525">
    <property type="entry name" value="ETR"/>
</dbReference>
<dbReference type="Gene3D" id="3.30.565.10">
    <property type="entry name" value="Histidine kinase-like ATPase, C-terminal domain"/>
    <property type="match status" value="1"/>
</dbReference>
<dbReference type="FunFam" id="1.10.287.130:FF:000087">
    <property type="entry name" value="Ethylene receptor 4"/>
    <property type="match status" value="1"/>
</dbReference>
<keyword evidence="11 19" id="KW-0067">ATP-binding</keyword>
<evidence type="ECO:0000256" key="19">
    <source>
        <dbReference type="PIRNR" id="PIRNR026389"/>
    </source>
</evidence>
<evidence type="ECO:0000256" key="1">
    <source>
        <dbReference type="ARBA" id="ARBA00004477"/>
    </source>
</evidence>
<dbReference type="SUPFAM" id="SSF55874">
    <property type="entry name" value="ATPase domain of HSP90 chaperone/DNA topoisomerase II/histidine kinase"/>
    <property type="match status" value="1"/>
</dbReference>
<keyword evidence="6 19" id="KW-0479">Metal-binding</keyword>
<comment type="subcellular location">
    <subcellularLocation>
        <location evidence="1">Endoplasmic reticulum membrane</location>
        <topology evidence="1">Multi-pass membrane protein</topology>
    </subcellularLocation>
</comment>